<name>A0A6J0PK19_ELAGV</name>
<dbReference type="Proteomes" id="UP000504607">
    <property type="component" value="Chromosome 6"/>
</dbReference>
<keyword evidence="1" id="KW-1185">Reference proteome</keyword>
<reference evidence="2" key="1">
    <citation type="submission" date="2025-08" db="UniProtKB">
        <authorList>
            <consortium name="RefSeq"/>
        </authorList>
    </citation>
    <scope>IDENTIFICATION</scope>
</reference>
<proteinExistence type="predicted"/>
<dbReference type="GeneID" id="105046793"/>
<sequence length="177" mass="19141">MPGKANSISSTAHQIPAAPAPSLLMPLPPWKAALAPSPPLPPATNTIGDISPPLCLPFLIINGKDGQDHSWGHISLQALDLSCGALDCVGWDHLCLSDHNLIINDDSAMVVTWIWRCVQDDAVHPLLRDIAILLIDCANITLRYNFRETNSAADWVVAFVAEHSNSLLWMNVGKIQG</sequence>
<accession>A0A6J0PK19</accession>
<dbReference type="RefSeq" id="XP_019706750.1">
    <property type="nucleotide sequence ID" value="XM_019851191.1"/>
</dbReference>
<protein>
    <submittedName>
        <fullName evidence="2">Uncharacterized protein LOC105046793</fullName>
    </submittedName>
</protein>
<dbReference type="AlphaFoldDB" id="A0A6J0PK19"/>
<dbReference type="InParanoid" id="A0A6J0PK19"/>
<evidence type="ECO:0000313" key="2">
    <source>
        <dbReference type="RefSeq" id="XP_019706750.1"/>
    </source>
</evidence>
<gene>
    <name evidence="2" type="primary">LOC105046793</name>
</gene>
<dbReference type="KEGG" id="egu:105046793"/>
<organism evidence="1 2">
    <name type="scientific">Elaeis guineensis var. tenera</name>
    <name type="common">Oil palm</name>
    <dbReference type="NCBI Taxonomy" id="51953"/>
    <lineage>
        <taxon>Eukaryota</taxon>
        <taxon>Viridiplantae</taxon>
        <taxon>Streptophyta</taxon>
        <taxon>Embryophyta</taxon>
        <taxon>Tracheophyta</taxon>
        <taxon>Spermatophyta</taxon>
        <taxon>Magnoliopsida</taxon>
        <taxon>Liliopsida</taxon>
        <taxon>Arecaceae</taxon>
        <taxon>Arecoideae</taxon>
        <taxon>Cocoseae</taxon>
        <taxon>Elaeidinae</taxon>
        <taxon>Elaeis</taxon>
    </lineage>
</organism>
<evidence type="ECO:0000313" key="1">
    <source>
        <dbReference type="Proteomes" id="UP000504607"/>
    </source>
</evidence>